<gene>
    <name evidence="1" type="ORF">CEY16_06180</name>
</gene>
<name>A0A2I0QYB2_9BACI</name>
<organism evidence="1 2">
    <name type="scientific">Halalkalibacillus sediminis</name>
    <dbReference type="NCBI Taxonomy" id="2018042"/>
    <lineage>
        <taxon>Bacteria</taxon>
        <taxon>Bacillati</taxon>
        <taxon>Bacillota</taxon>
        <taxon>Bacilli</taxon>
        <taxon>Bacillales</taxon>
        <taxon>Bacillaceae</taxon>
        <taxon>Halalkalibacillus</taxon>
    </lineage>
</organism>
<dbReference type="OrthoDB" id="2450230at2"/>
<dbReference type="AlphaFoldDB" id="A0A2I0QYB2"/>
<proteinExistence type="predicted"/>
<reference evidence="1 2" key="1">
    <citation type="submission" date="2017-06" db="EMBL/GenBank/DDBJ databases">
        <title>the draft geome sequence of Illustriluteabacillus marina B3227.</title>
        <authorList>
            <person name="He R.-H."/>
            <person name="Du Z.-J."/>
        </authorList>
    </citation>
    <scope>NUCLEOTIDE SEQUENCE [LARGE SCALE GENOMIC DNA]</scope>
    <source>
        <strain evidence="1 2">B3227</strain>
    </source>
</reference>
<comment type="caution">
    <text evidence="1">The sequence shown here is derived from an EMBL/GenBank/DDBJ whole genome shotgun (WGS) entry which is preliminary data.</text>
</comment>
<dbReference type="RefSeq" id="WP_101331070.1">
    <property type="nucleotide sequence ID" value="NZ_PJNH01000001.1"/>
</dbReference>
<accession>A0A2I0QYB2</accession>
<dbReference type="EMBL" id="PJNH01000001">
    <property type="protein sequence ID" value="PKR79326.1"/>
    <property type="molecule type" value="Genomic_DNA"/>
</dbReference>
<protein>
    <submittedName>
        <fullName evidence="1">Uncharacterized protein</fullName>
    </submittedName>
</protein>
<dbReference type="PROSITE" id="PS51257">
    <property type="entry name" value="PROKAR_LIPOPROTEIN"/>
    <property type="match status" value="1"/>
</dbReference>
<sequence length="169" mass="19663">MKKLKMIVSLIVVFGLLGACSQSKEEIFNQSERQVKDVFISSELIEPNTEFKNFNIFKPDELEVLEDGKNNVVFTDGEQPYILFINELEEPNSKWFYNQVIESEEKSDYLTTFENDEEFAYFNVIEKQDESYELQLGIGGVKMATISEKDEIEADVTKMIQMIKSLERK</sequence>
<keyword evidence="2" id="KW-1185">Reference proteome</keyword>
<evidence type="ECO:0000313" key="1">
    <source>
        <dbReference type="EMBL" id="PKR79326.1"/>
    </source>
</evidence>
<evidence type="ECO:0000313" key="2">
    <source>
        <dbReference type="Proteomes" id="UP000243524"/>
    </source>
</evidence>
<dbReference type="Proteomes" id="UP000243524">
    <property type="component" value="Unassembled WGS sequence"/>
</dbReference>